<keyword evidence="4" id="KW-0808">Transferase</keyword>
<dbReference type="Pfam" id="PF00550">
    <property type="entry name" value="PP-binding"/>
    <property type="match status" value="1"/>
</dbReference>
<dbReference type="InterPro" id="IPR016035">
    <property type="entry name" value="Acyl_Trfase/lysoPLipase"/>
</dbReference>
<dbReference type="SMART" id="SM00827">
    <property type="entry name" value="PKS_AT"/>
    <property type="match status" value="1"/>
</dbReference>
<keyword evidence="3" id="KW-0597">Phosphoprotein</keyword>
<dbReference type="PROSITE" id="PS00606">
    <property type="entry name" value="KS3_1"/>
    <property type="match status" value="1"/>
</dbReference>
<feature type="domain" description="Carrier" evidence="5">
    <location>
        <begin position="902"/>
        <end position="976"/>
    </location>
</feature>
<dbReference type="GO" id="GO:0004312">
    <property type="term" value="F:fatty acid synthase activity"/>
    <property type="evidence" value="ECO:0007669"/>
    <property type="project" value="TreeGrafter"/>
</dbReference>
<dbReference type="EMBL" id="AAZDVE040000049">
    <property type="protein sequence ID" value="EMP9434810.1"/>
    <property type="molecule type" value="Genomic_DNA"/>
</dbReference>
<name>A0AAI9I398_PROST</name>
<dbReference type="PANTHER" id="PTHR43775:SF51">
    <property type="entry name" value="INACTIVE PHENOLPHTHIOCEROL SYNTHESIS POLYKETIDE SYNTHASE TYPE I PKS1-RELATED"/>
    <property type="match status" value="1"/>
</dbReference>
<evidence type="ECO:0000256" key="3">
    <source>
        <dbReference type="ARBA" id="ARBA00022553"/>
    </source>
</evidence>
<evidence type="ECO:0000256" key="4">
    <source>
        <dbReference type="ARBA" id="ARBA00022679"/>
    </source>
</evidence>
<dbReference type="InterPro" id="IPR001227">
    <property type="entry name" value="Ac_transferase_dom_sf"/>
</dbReference>
<dbReference type="InterPro" id="IPR009081">
    <property type="entry name" value="PP-bd_ACP"/>
</dbReference>
<dbReference type="SUPFAM" id="SSF47336">
    <property type="entry name" value="ACP-like"/>
    <property type="match status" value="1"/>
</dbReference>
<organism evidence="7">
    <name type="scientific">Providencia stuartii</name>
    <dbReference type="NCBI Taxonomy" id="588"/>
    <lineage>
        <taxon>Bacteria</taxon>
        <taxon>Pseudomonadati</taxon>
        <taxon>Pseudomonadota</taxon>
        <taxon>Gammaproteobacteria</taxon>
        <taxon>Enterobacterales</taxon>
        <taxon>Morganellaceae</taxon>
        <taxon>Providencia</taxon>
    </lineage>
</organism>
<dbReference type="Pfam" id="PF02801">
    <property type="entry name" value="Ketoacyl-synt_C"/>
    <property type="match status" value="1"/>
</dbReference>
<dbReference type="InterPro" id="IPR016039">
    <property type="entry name" value="Thiolase-like"/>
</dbReference>
<dbReference type="GO" id="GO:0006633">
    <property type="term" value="P:fatty acid biosynthetic process"/>
    <property type="evidence" value="ECO:0007669"/>
    <property type="project" value="InterPro"/>
</dbReference>
<keyword evidence="2" id="KW-0596">Phosphopantetheine</keyword>
<feature type="domain" description="Ketosynthase family 3 (KS3)" evidence="6">
    <location>
        <begin position="5"/>
        <end position="429"/>
    </location>
</feature>
<dbReference type="SUPFAM" id="SSF52151">
    <property type="entry name" value="FabD/lysophospholipase-like"/>
    <property type="match status" value="1"/>
</dbReference>
<dbReference type="InterPro" id="IPR032821">
    <property type="entry name" value="PKS_assoc"/>
</dbReference>
<evidence type="ECO:0000259" key="6">
    <source>
        <dbReference type="PROSITE" id="PS52004"/>
    </source>
</evidence>
<dbReference type="InterPro" id="IPR050091">
    <property type="entry name" value="PKS_NRPS_Biosynth_Enz"/>
</dbReference>
<comment type="caution">
    <text evidence="7">The sequence shown here is derived from an EMBL/GenBank/DDBJ whole genome shotgun (WGS) entry which is preliminary data.</text>
</comment>
<evidence type="ECO:0000259" key="5">
    <source>
        <dbReference type="PROSITE" id="PS50075"/>
    </source>
</evidence>
<dbReference type="PROSITE" id="PS50075">
    <property type="entry name" value="CARRIER"/>
    <property type="match status" value="1"/>
</dbReference>
<sequence>MKYSSNDIAIVSMAGRYPNNIKVPELWELLLNGGTTISDIAIEELAKSEHADVCHDISYVAKCGMLHEKDMFDADLFKMNRLEAMLTDPQQRLFMTCCLEALDLAGLPYPTESGFKTGVFATSTINTYLILNIFKSNEFLSRDKMQILLANEKDFISSRVAYKLNLTGPAITIQSACSSSLVAIHEACGYLRRGEIDFALAGGASLPTVSKTGYLFTPGGAVSSDGQCKVFDEKADGTIFTDGVGVITLCRLSDAIAHGFNIYAVIKGSAINNNGNDSLNIAAPSIHGQSEVIKAAFKAAKVNPDDIDFIEAHGTGTYLGDPIEVKALSTAFATTKRQYCALGSIKSNVGHTDTTSGVTGIIKAALAIKNRILPATINYTKANPQLDIANTPFFICDNNYQFKAEKEILYGGVSSFGFGGTNAHAILASAPKDYLPNELVISKTKCKHKLLLWSDRSESALREYVNKTINSFKRYNDSELNAIAYTLGLCRHEYAYRTYAVTDSIQATHYAPEMTYHRKALEKNKVVFLFPGQGTDFVDVYTTLYEENELFRNSVDTLSQKFEPYLEEDIRKILFPSEDIRDEALEKSIQTKWAQPALFIISTSLSQVLQSYEITPDYLMGHSLGELSAAYIAGAFNEDDAVKCIATRALLMNDTPEGMMLVIFSNHEIFHIFPEEIKNKLDIAAINSPTQFVISGKADDINMAISYLNELEIKSKPLDVKKGFHSKLMNNIIDKWKEYLLQVNFKKMTIPVVSNLTGEILTKNTLTNSEYWIKHLRETVHFSDGINSLTQHILERECAPIFIDLSAKNALTAISLMNNKDIYTVSVSNRGHGVEQKNILNALGEIWSLGVNVNFSDFISKSYVVELPVANLDSKSYWIVPDNTEIEPQPANSSNNKSKLIKSRDELEELSLMIWRKVIINNDITKQDDFFLLGGDSLQALEITREYKNHGVIVNLSDILSYSNIKDLVEHIYLSKEKNEKEQEQDKDIKDVIDADDMSNIFKQLNLD</sequence>
<dbReference type="InterPro" id="IPR036736">
    <property type="entry name" value="ACP-like_sf"/>
</dbReference>
<dbReference type="PROSITE" id="PS52004">
    <property type="entry name" value="KS3_2"/>
    <property type="match status" value="1"/>
</dbReference>
<dbReference type="Pfam" id="PF16197">
    <property type="entry name" value="KAsynt_C_assoc"/>
    <property type="match status" value="1"/>
</dbReference>
<dbReference type="InterPro" id="IPR014043">
    <property type="entry name" value="Acyl_transferase_dom"/>
</dbReference>
<dbReference type="GO" id="GO:0004315">
    <property type="term" value="F:3-oxoacyl-[acyl-carrier-protein] synthase activity"/>
    <property type="evidence" value="ECO:0007669"/>
    <property type="project" value="InterPro"/>
</dbReference>
<dbReference type="InterPro" id="IPR018201">
    <property type="entry name" value="Ketoacyl_synth_AS"/>
</dbReference>
<dbReference type="SUPFAM" id="SSF55048">
    <property type="entry name" value="Probable ACP-binding domain of malonyl-CoA ACP transacylase"/>
    <property type="match status" value="1"/>
</dbReference>
<dbReference type="Gene3D" id="1.10.1200.10">
    <property type="entry name" value="ACP-like"/>
    <property type="match status" value="1"/>
</dbReference>
<dbReference type="InterPro" id="IPR014031">
    <property type="entry name" value="Ketoacyl_synth_C"/>
</dbReference>
<dbReference type="Gene3D" id="3.40.366.10">
    <property type="entry name" value="Malonyl-Coenzyme A Acyl Carrier Protein, domain 2"/>
    <property type="match status" value="1"/>
</dbReference>
<dbReference type="PANTHER" id="PTHR43775">
    <property type="entry name" value="FATTY ACID SYNTHASE"/>
    <property type="match status" value="1"/>
</dbReference>
<dbReference type="Gene3D" id="3.40.47.10">
    <property type="match status" value="1"/>
</dbReference>
<proteinExistence type="predicted"/>
<dbReference type="InterPro" id="IPR016036">
    <property type="entry name" value="Malonyl_transacylase_ACP-bd"/>
</dbReference>
<evidence type="ECO:0000313" key="7">
    <source>
        <dbReference type="EMBL" id="EMP9434810.1"/>
    </source>
</evidence>
<dbReference type="InterPro" id="IPR014030">
    <property type="entry name" value="Ketoacyl_synth_N"/>
</dbReference>
<comment type="pathway">
    <text evidence="1">Lipid metabolism; fatty acid biosynthesis.</text>
</comment>
<dbReference type="Pfam" id="PF00698">
    <property type="entry name" value="Acyl_transf_1"/>
    <property type="match status" value="1"/>
</dbReference>
<dbReference type="SUPFAM" id="SSF53901">
    <property type="entry name" value="Thiolase-like"/>
    <property type="match status" value="1"/>
</dbReference>
<dbReference type="CDD" id="cd00833">
    <property type="entry name" value="PKS"/>
    <property type="match status" value="1"/>
</dbReference>
<reference evidence="7" key="1">
    <citation type="submission" date="2024-02" db="EMBL/GenBank/DDBJ databases">
        <authorList>
            <consortium name="Clinical and Environmental Microbiology Branch: Whole genome sequencing antimicrobial resistance pathogens in the healthcare setting"/>
        </authorList>
    </citation>
    <scope>NUCLEOTIDE SEQUENCE</scope>
    <source>
        <strain evidence="7">2020GO-00142</strain>
    </source>
</reference>
<evidence type="ECO:0000256" key="1">
    <source>
        <dbReference type="ARBA" id="ARBA00005194"/>
    </source>
</evidence>
<protein>
    <submittedName>
        <fullName evidence="7">Acyltransferase domain-containing protein</fullName>
    </submittedName>
</protein>
<dbReference type="Gene3D" id="3.30.70.250">
    <property type="entry name" value="Malonyl-CoA ACP transacylase, ACP-binding"/>
    <property type="match status" value="1"/>
</dbReference>
<dbReference type="InterPro" id="IPR020841">
    <property type="entry name" value="PKS_Beta-ketoAc_synthase_dom"/>
</dbReference>
<dbReference type="Pfam" id="PF00109">
    <property type="entry name" value="ketoacyl-synt"/>
    <property type="match status" value="1"/>
</dbReference>
<dbReference type="SMART" id="SM00825">
    <property type="entry name" value="PKS_KS"/>
    <property type="match status" value="1"/>
</dbReference>
<accession>A0AAI9I398</accession>
<evidence type="ECO:0000256" key="2">
    <source>
        <dbReference type="ARBA" id="ARBA00022450"/>
    </source>
</evidence>
<dbReference type="Gene3D" id="3.30.70.3290">
    <property type="match status" value="1"/>
</dbReference>
<keyword evidence="7" id="KW-0012">Acyltransferase</keyword>
<dbReference type="AlphaFoldDB" id="A0AAI9I398"/>
<gene>
    <name evidence="7" type="ORF">JRA39_003940</name>
</gene>